<dbReference type="PROSITE" id="PS51029">
    <property type="entry name" value="MADF"/>
    <property type="match status" value="1"/>
</dbReference>
<dbReference type="InParanoid" id="A0A067QW41"/>
<sequence length="409" mass="46537">MNSESENCINSLKVEPGSDSEMCRDGNQVIDKRVEEVRDTTVEENPMMKTFPVIKAEDENCMDFVKTELGSSSETCPDENHFITVKVEVADIQEEVEEDQMLTTFSVSKDEDVRMSASMANKMFMSPDFVTKFLEEYRELPVLWKVRSADYSNRAKRDKAWDLLVQFTREKIPDADLQFVKKKVDSIRASFRKELRRVRDSKRSGASEDEVYKPKLWYFDMLLFTVDQENPRKRRSNLDVEAEDVDDGGLESTALTATEDEATQGEVSDEGERTSEMVLQLPLQKRTKTSTKTSTAVNAADEQHQNIIKKAMGVLNQQDDEYDTLGKTYAAKLRRMPAAQRDIADKLINDVLFNGLMNHLTTCTSISDYGYTSGDRMSTTLSSVSTNYSNSTPSPIPRHSNYQVQSPEQ</sequence>
<dbReference type="eggNOG" id="ENOG502S3MH">
    <property type="taxonomic scope" value="Eukaryota"/>
</dbReference>
<accession>A0A067QW41</accession>
<feature type="region of interest" description="Disordered" evidence="1">
    <location>
        <begin position="233"/>
        <end position="275"/>
    </location>
</feature>
<dbReference type="SMART" id="SM00595">
    <property type="entry name" value="MADF"/>
    <property type="match status" value="1"/>
</dbReference>
<dbReference type="EMBL" id="KK852889">
    <property type="protein sequence ID" value="KDR14294.1"/>
    <property type="molecule type" value="Genomic_DNA"/>
</dbReference>
<feature type="compositionally biased region" description="Polar residues" evidence="1">
    <location>
        <begin position="400"/>
        <end position="409"/>
    </location>
</feature>
<dbReference type="OrthoDB" id="6617753at2759"/>
<dbReference type="InterPro" id="IPR006578">
    <property type="entry name" value="MADF-dom"/>
</dbReference>
<dbReference type="Proteomes" id="UP000027135">
    <property type="component" value="Unassembled WGS sequence"/>
</dbReference>
<evidence type="ECO:0000313" key="4">
    <source>
        <dbReference type="Proteomes" id="UP000027135"/>
    </source>
</evidence>
<proteinExistence type="predicted"/>
<evidence type="ECO:0000259" key="2">
    <source>
        <dbReference type="PROSITE" id="PS51029"/>
    </source>
</evidence>
<feature type="compositionally biased region" description="Acidic residues" evidence="1">
    <location>
        <begin position="258"/>
        <end position="269"/>
    </location>
</feature>
<protein>
    <recommendedName>
        <fullName evidence="2">MADF domain-containing protein</fullName>
    </recommendedName>
</protein>
<dbReference type="FunCoup" id="A0A067QW41">
    <property type="interactions" value="1"/>
</dbReference>
<dbReference type="Pfam" id="PF10545">
    <property type="entry name" value="MADF_DNA_bdg"/>
    <property type="match status" value="1"/>
</dbReference>
<organism evidence="3 4">
    <name type="scientific">Zootermopsis nevadensis</name>
    <name type="common">Dampwood termite</name>
    <dbReference type="NCBI Taxonomy" id="136037"/>
    <lineage>
        <taxon>Eukaryota</taxon>
        <taxon>Metazoa</taxon>
        <taxon>Ecdysozoa</taxon>
        <taxon>Arthropoda</taxon>
        <taxon>Hexapoda</taxon>
        <taxon>Insecta</taxon>
        <taxon>Pterygota</taxon>
        <taxon>Neoptera</taxon>
        <taxon>Polyneoptera</taxon>
        <taxon>Dictyoptera</taxon>
        <taxon>Blattodea</taxon>
        <taxon>Blattoidea</taxon>
        <taxon>Termitoidae</taxon>
        <taxon>Termopsidae</taxon>
        <taxon>Zootermopsis</taxon>
    </lineage>
</organism>
<feature type="domain" description="MADF" evidence="2">
    <location>
        <begin position="132"/>
        <end position="230"/>
    </location>
</feature>
<feature type="compositionally biased region" description="Polar residues" evidence="1">
    <location>
        <begin position="381"/>
        <end position="393"/>
    </location>
</feature>
<name>A0A067QW41_ZOONE</name>
<gene>
    <name evidence="3" type="ORF">L798_11885</name>
</gene>
<dbReference type="PANTHER" id="PTHR21505:SF8">
    <property type="entry name" value="DPT-YFP REPRESSOR BY OVEREXPRESSION, ISOFORM D-RELATED"/>
    <property type="match status" value="1"/>
</dbReference>
<dbReference type="AlphaFoldDB" id="A0A067QW41"/>
<keyword evidence="4" id="KW-1185">Reference proteome</keyword>
<dbReference type="OMA" id="LWYYDIL"/>
<reference evidence="3 4" key="1">
    <citation type="journal article" date="2014" name="Nat. Commun.">
        <title>Molecular traces of alternative social organization in a termite genome.</title>
        <authorList>
            <person name="Terrapon N."/>
            <person name="Li C."/>
            <person name="Robertson H.M."/>
            <person name="Ji L."/>
            <person name="Meng X."/>
            <person name="Booth W."/>
            <person name="Chen Z."/>
            <person name="Childers C.P."/>
            <person name="Glastad K.M."/>
            <person name="Gokhale K."/>
            <person name="Gowin J."/>
            <person name="Gronenberg W."/>
            <person name="Hermansen R.A."/>
            <person name="Hu H."/>
            <person name="Hunt B.G."/>
            <person name="Huylmans A.K."/>
            <person name="Khalil S.M."/>
            <person name="Mitchell R.D."/>
            <person name="Munoz-Torres M.C."/>
            <person name="Mustard J.A."/>
            <person name="Pan H."/>
            <person name="Reese J.T."/>
            <person name="Scharf M.E."/>
            <person name="Sun F."/>
            <person name="Vogel H."/>
            <person name="Xiao J."/>
            <person name="Yang W."/>
            <person name="Yang Z."/>
            <person name="Yang Z."/>
            <person name="Zhou J."/>
            <person name="Zhu J."/>
            <person name="Brent C.S."/>
            <person name="Elsik C.G."/>
            <person name="Goodisman M.A."/>
            <person name="Liberles D.A."/>
            <person name="Roe R.M."/>
            <person name="Vargo E.L."/>
            <person name="Vilcinskas A."/>
            <person name="Wang J."/>
            <person name="Bornberg-Bauer E."/>
            <person name="Korb J."/>
            <person name="Zhang G."/>
            <person name="Liebig J."/>
        </authorList>
    </citation>
    <scope>NUCLEOTIDE SEQUENCE [LARGE SCALE GENOMIC DNA]</scope>
    <source>
        <tissue evidence="3">Whole organism</tissue>
    </source>
</reference>
<dbReference type="PANTHER" id="PTHR21505">
    <property type="entry name" value="MADF DOMAIN-CONTAINING PROTEIN-RELATED"/>
    <property type="match status" value="1"/>
</dbReference>
<evidence type="ECO:0000313" key="3">
    <source>
        <dbReference type="EMBL" id="KDR14294.1"/>
    </source>
</evidence>
<feature type="region of interest" description="Disordered" evidence="1">
    <location>
        <begin position="381"/>
        <end position="409"/>
    </location>
</feature>
<feature type="compositionally biased region" description="Acidic residues" evidence="1">
    <location>
        <begin position="240"/>
        <end position="249"/>
    </location>
</feature>
<evidence type="ECO:0000256" key="1">
    <source>
        <dbReference type="SAM" id="MobiDB-lite"/>
    </source>
</evidence>